<dbReference type="AlphaFoldDB" id="A0A0V1AHC5"/>
<gene>
    <name evidence="1" type="ORF">T03_17989</name>
</gene>
<feature type="non-terminal residue" evidence="1">
    <location>
        <position position="1"/>
    </location>
</feature>
<name>A0A0V1AHC5_TRIBR</name>
<proteinExistence type="predicted"/>
<keyword evidence="2" id="KW-1185">Reference proteome</keyword>
<dbReference type="Proteomes" id="UP000054653">
    <property type="component" value="Unassembled WGS sequence"/>
</dbReference>
<organism evidence="1 2">
    <name type="scientific">Trichinella britovi</name>
    <name type="common">Parasitic roundworm</name>
    <dbReference type="NCBI Taxonomy" id="45882"/>
    <lineage>
        <taxon>Eukaryota</taxon>
        <taxon>Metazoa</taxon>
        <taxon>Ecdysozoa</taxon>
        <taxon>Nematoda</taxon>
        <taxon>Enoplea</taxon>
        <taxon>Dorylaimia</taxon>
        <taxon>Trichinellida</taxon>
        <taxon>Trichinellidae</taxon>
        <taxon>Trichinella</taxon>
    </lineage>
</organism>
<evidence type="ECO:0000313" key="1">
    <source>
        <dbReference type="EMBL" id="KRY24242.1"/>
    </source>
</evidence>
<accession>A0A0V1AHC5</accession>
<dbReference type="EMBL" id="JYDI01003250">
    <property type="protein sequence ID" value="KRY24242.1"/>
    <property type="molecule type" value="Genomic_DNA"/>
</dbReference>
<evidence type="ECO:0000313" key="2">
    <source>
        <dbReference type="Proteomes" id="UP000054653"/>
    </source>
</evidence>
<comment type="caution">
    <text evidence="1">The sequence shown here is derived from an EMBL/GenBank/DDBJ whole genome shotgun (WGS) entry which is preliminary data.</text>
</comment>
<reference evidence="1 2" key="1">
    <citation type="submission" date="2015-01" db="EMBL/GenBank/DDBJ databases">
        <title>Evolution of Trichinella species and genotypes.</title>
        <authorList>
            <person name="Korhonen P.K."/>
            <person name="Edoardo P."/>
            <person name="Giuseppe L.R."/>
            <person name="Gasser R.B."/>
        </authorList>
    </citation>
    <scope>NUCLEOTIDE SEQUENCE [LARGE SCALE GENOMIC DNA]</scope>
    <source>
        <strain evidence="1">ISS120</strain>
    </source>
</reference>
<sequence length="46" mass="5072">LPPPQNLLAEMKVAALDVDSRKRSLQCRDKGSLKVANDGLRLKDNP</sequence>
<protein>
    <submittedName>
        <fullName evidence="1">Uncharacterized protein</fullName>
    </submittedName>
</protein>